<keyword evidence="7 12" id="KW-0808">Transferase</keyword>
<keyword evidence="6 12" id="KW-0489">Methyltransferase</keyword>
<dbReference type="Proteomes" id="UP000186141">
    <property type="component" value="Unassembled WGS sequence"/>
</dbReference>
<evidence type="ECO:0000256" key="2">
    <source>
        <dbReference type="ARBA" id="ARBA00005369"/>
    </source>
</evidence>
<comment type="similarity">
    <text evidence="2">Belongs to the methyltransferase superfamily. L-isoaspartyl/D-aspartyl protein methyltransferase family.</text>
</comment>
<dbReference type="PANTHER" id="PTHR11579:SF0">
    <property type="entry name" value="PROTEIN-L-ISOASPARTATE(D-ASPARTATE) O-METHYLTRANSFERASE"/>
    <property type="match status" value="1"/>
</dbReference>
<organism evidence="12 13">
    <name type="scientific">Gemmobacter megaterium</name>
    <dbReference type="NCBI Taxonomy" id="1086013"/>
    <lineage>
        <taxon>Bacteria</taxon>
        <taxon>Pseudomonadati</taxon>
        <taxon>Pseudomonadota</taxon>
        <taxon>Alphaproteobacteria</taxon>
        <taxon>Rhodobacterales</taxon>
        <taxon>Paracoccaceae</taxon>
        <taxon>Gemmobacter</taxon>
    </lineage>
</organism>
<dbReference type="AlphaFoldDB" id="A0A1N7Q4Z1"/>
<evidence type="ECO:0000256" key="10">
    <source>
        <dbReference type="ARBA" id="ARBA00031323"/>
    </source>
</evidence>
<evidence type="ECO:0000256" key="9">
    <source>
        <dbReference type="ARBA" id="ARBA00030757"/>
    </source>
</evidence>
<dbReference type="CDD" id="cd02440">
    <property type="entry name" value="AdoMet_MTases"/>
    <property type="match status" value="1"/>
</dbReference>
<keyword evidence="13" id="KW-1185">Reference proteome</keyword>
<keyword evidence="8" id="KW-0949">S-adenosyl-L-methionine</keyword>
<evidence type="ECO:0000256" key="3">
    <source>
        <dbReference type="ARBA" id="ARBA00011890"/>
    </source>
</evidence>
<dbReference type="GO" id="GO:0005737">
    <property type="term" value="C:cytoplasm"/>
    <property type="evidence" value="ECO:0007669"/>
    <property type="project" value="UniProtKB-SubCell"/>
</dbReference>
<proteinExistence type="inferred from homology"/>
<dbReference type="EMBL" id="FTOT01000007">
    <property type="protein sequence ID" value="SIT17932.1"/>
    <property type="molecule type" value="Genomic_DNA"/>
</dbReference>
<evidence type="ECO:0000256" key="6">
    <source>
        <dbReference type="ARBA" id="ARBA00022603"/>
    </source>
</evidence>
<keyword evidence="5" id="KW-0963">Cytoplasm</keyword>
<dbReference type="Pfam" id="PF01135">
    <property type="entry name" value="PCMT"/>
    <property type="match status" value="2"/>
</dbReference>
<evidence type="ECO:0000256" key="8">
    <source>
        <dbReference type="ARBA" id="ARBA00022691"/>
    </source>
</evidence>
<dbReference type="GO" id="GO:0004719">
    <property type="term" value="F:protein-L-isoaspartate (D-aspartate) O-methyltransferase activity"/>
    <property type="evidence" value="ECO:0007669"/>
    <property type="project" value="UniProtKB-EC"/>
</dbReference>
<accession>A0A1N7Q4Z1</accession>
<dbReference type="RefSeq" id="WP_076533169.1">
    <property type="nucleotide sequence ID" value="NZ_BMEH01000007.1"/>
</dbReference>
<evidence type="ECO:0000256" key="1">
    <source>
        <dbReference type="ARBA" id="ARBA00004496"/>
    </source>
</evidence>
<evidence type="ECO:0000256" key="7">
    <source>
        <dbReference type="ARBA" id="ARBA00022679"/>
    </source>
</evidence>
<dbReference type="SUPFAM" id="SSF53335">
    <property type="entry name" value="S-adenosyl-L-methionine-dependent methyltransferases"/>
    <property type="match status" value="1"/>
</dbReference>
<dbReference type="Gene3D" id="3.40.50.150">
    <property type="entry name" value="Vaccinia Virus protein VP39"/>
    <property type="match status" value="1"/>
</dbReference>
<dbReference type="InterPro" id="IPR000682">
    <property type="entry name" value="PCMT"/>
</dbReference>
<evidence type="ECO:0000313" key="12">
    <source>
        <dbReference type="EMBL" id="SIT17932.1"/>
    </source>
</evidence>
<reference evidence="12 13" key="1">
    <citation type="submission" date="2017-01" db="EMBL/GenBank/DDBJ databases">
        <authorList>
            <person name="Mah S.A."/>
            <person name="Swanson W.J."/>
            <person name="Moy G.W."/>
            <person name="Vacquier V.D."/>
        </authorList>
    </citation>
    <scope>NUCLEOTIDE SEQUENCE [LARGE SCALE GENOMIC DNA]</scope>
    <source>
        <strain evidence="12 13">DSM 26375</strain>
    </source>
</reference>
<dbReference type="EC" id="2.1.1.77" evidence="3"/>
<evidence type="ECO:0000313" key="13">
    <source>
        <dbReference type="Proteomes" id="UP000186141"/>
    </source>
</evidence>
<sequence length="250" mass="27175">MTGDEGEDTSDTLAERKMRFLFALRSRGVTDKRVLEAMERVDRGAFVRGHFADRAYDDMPLPIACGQTISQPSVVGLMTQALEVGPRDIVLEVGTGSGYQAAVLSLLARRVYTVDRHRRLVRESQEVFTTLGLHNIVARTGDGCLGPRPPGTGRDATGLPIPRGRDPVATAQAPFGEQAPFDRIIVTAAAEDPPPTLLDQLRIGGIMVLPVGQSDAVQQLVRVRKLAHGFDYEDLRPVRFVPLVEGVAPD</sequence>
<dbReference type="STRING" id="1086013.SAMN05421774_10797"/>
<evidence type="ECO:0000256" key="5">
    <source>
        <dbReference type="ARBA" id="ARBA00022490"/>
    </source>
</evidence>
<name>A0A1N7Q4Z1_9RHOB</name>
<gene>
    <name evidence="12" type="ORF">SAMN05421774_10797</name>
</gene>
<evidence type="ECO:0000256" key="11">
    <source>
        <dbReference type="ARBA" id="ARBA00031350"/>
    </source>
</evidence>
<dbReference type="GO" id="GO:0032259">
    <property type="term" value="P:methylation"/>
    <property type="evidence" value="ECO:0007669"/>
    <property type="project" value="UniProtKB-KW"/>
</dbReference>
<dbReference type="OrthoDB" id="9810066at2"/>
<comment type="subcellular location">
    <subcellularLocation>
        <location evidence="1">Cytoplasm</location>
    </subcellularLocation>
</comment>
<dbReference type="InterPro" id="IPR029063">
    <property type="entry name" value="SAM-dependent_MTases_sf"/>
</dbReference>
<protein>
    <recommendedName>
        <fullName evidence="4">Protein-L-isoaspartate O-methyltransferase</fullName>
        <ecNumber evidence="3">2.1.1.77</ecNumber>
    </recommendedName>
    <alternativeName>
        <fullName evidence="11">L-isoaspartyl protein carboxyl methyltransferase</fullName>
    </alternativeName>
    <alternativeName>
        <fullName evidence="9">Protein L-isoaspartyl methyltransferase</fullName>
    </alternativeName>
    <alternativeName>
        <fullName evidence="10">Protein-beta-aspartate methyltransferase</fullName>
    </alternativeName>
</protein>
<dbReference type="PANTHER" id="PTHR11579">
    <property type="entry name" value="PROTEIN-L-ISOASPARTATE O-METHYLTRANSFERASE"/>
    <property type="match status" value="1"/>
</dbReference>
<evidence type="ECO:0000256" key="4">
    <source>
        <dbReference type="ARBA" id="ARBA00013346"/>
    </source>
</evidence>